<dbReference type="Gene3D" id="3.30.1130.10">
    <property type="match status" value="1"/>
</dbReference>
<reference evidence="8 9" key="1">
    <citation type="submission" date="2016-09" db="EMBL/GenBank/DDBJ databases">
        <title>Complete genome of Desulfosporosinus sp. OL.</title>
        <authorList>
            <person name="Mardanov A."/>
            <person name="Beletsky A."/>
            <person name="Panova A."/>
            <person name="Karnachuk O."/>
            <person name="Ravin N."/>
        </authorList>
    </citation>
    <scope>NUCLEOTIDE SEQUENCE [LARGE SCALE GENOMIC DNA]</scope>
    <source>
        <strain evidence="8 9">OL</strain>
    </source>
</reference>
<comment type="pathway">
    <text evidence="2 6">Cofactor biosynthesis; tetrahydrofolate biosynthesis; 2-amino-4-hydroxy-6-hydroxymethyl-7,8-dihydropteridine diphosphate from 7,8-dihydroneopterin triphosphate: step 3/4.</text>
</comment>
<name>A0A1Q8QLF4_9FIRM</name>
<dbReference type="PANTHER" id="PTHR42844">
    <property type="entry name" value="DIHYDRONEOPTERIN ALDOLASE 1-RELATED"/>
    <property type="match status" value="1"/>
</dbReference>
<dbReference type="GO" id="GO:0004150">
    <property type="term" value="F:dihydroneopterin aldolase activity"/>
    <property type="evidence" value="ECO:0007669"/>
    <property type="project" value="UniProtKB-UniRule"/>
</dbReference>
<dbReference type="SUPFAM" id="SSF55620">
    <property type="entry name" value="Tetrahydrobiopterin biosynthesis enzymes-like"/>
    <property type="match status" value="1"/>
</dbReference>
<dbReference type="EC" id="4.1.2.25" evidence="6"/>
<evidence type="ECO:0000256" key="4">
    <source>
        <dbReference type="ARBA" id="ARBA00022909"/>
    </source>
</evidence>
<dbReference type="OrthoDB" id="9808041at2"/>
<dbReference type="RefSeq" id="WP_075366564.1">
    <property type="nucleotide sequence ID" value="NZ_MLBF01000046.1"/>
</dbReference>
<protein>
    <recommendedName>
        <fullName evidence="6">7,8-dihydroneopterin aldolase</fullName>
        <ecNumber evidence="6">4.1.2.25</ecNumber>
    </recommendedName>
</protein>
<dbReference type="STRING" id="1888891.DSOL_4184"/>
<keyword evidence="9" id="KW-1185">Reference proteome</keyword>
<comment type="catalytic activity">
    <reaction evidence="1 6">
        <text>7,8-dihydroneopterin = 6-hydroxymethyl-7,8-dihydropterin + glycolaldehyde</text>
        <dbReference type="Rhea" id="RHEA:10540"/>
        <dbReference type="ChEBI" id="CHEBI:17001"/>
        <dbReference type="ChEBI" id="CHEBI:17071"/>
        <dbReference type="ChEBI" id="CHEBI:44841"/>
        <dbReference type="EC" id="4.1.2.25"/>
    </reaction>
</comment>
<comment type="similarity">
    <text evidence="3 6">Belongs to the DHNA family.</text>
</comment>
<dbReference type="InterPro" id="IPR006156">
    <property type="entry name" value="Dihydroneopterin_aldolase"/>
</dbReference>
<dbReference type="PANTHER" id="PTHR42844:SF1">
    <property type="entry name" value="DIHYDRONEOPTERIN ALDOLASE 1-RELATED"/>
    <property type="match status" value="1"/>
</dbReference>
<keyword evidence="4 6" id="KW-0289">Folate biosynthesis</keyword>
<dbReference type="NCBIfam" id="TIGR00525">
    <property type="entry name" value="folB"/>
    <property type="match status" value="1"/>
</dbReference>
<evidence type="ECO:0000256" key="6">
    <source>
        <dbReference type="RuleBase" id="RU362079"/>
    </source>
</evidence>
<organism evidence="8 9">
    <name type="scientific">Desulfosporosinus metallidurans</name>
    <dbReference type="NCBI Taxonomy" id="1888891"/>
    <lineage>
        <taxon>Bacteria</taxon>
        <taxon>Bacillati</taxon>
        <taxon>Bacillota</taxon>
        <taxon>Clostridia</taxon>
        <taxon>Eubacteriales</taxon>
        <taxon>Desulfitobacteriaceae</taxon>
        <taxon>Desulfosporosinus</taxon>
    </lineage>
</organism>
<dbReference type="FunFam" id="3.30.1130.10:FF:000003">
    <property type="entry name" value="7,8-dihydroneopterin aldolase"/>
    <property type="match status" value="1"/>
</dbReference>
<evidence type="ECO:0000256" key="2">
    <source>
        <dbReference type="ARBA" id="ARBA00005013"/>
    </source>
</evidence>
<accession>A0A1Q8QLF4</accession>
<evidence type="ECO:0000313" key="9">
    <source>
        <dbReference type="Proteomes" id="UP000186102"/>
    </source>
</evidence>
<evidence type="ECO:0000256" key="5">
    <source>
        <dbReference type="ARBA" id="ARBA00023239"/>
    </source>
</evidence>
<comment type="function">
    <text evidence="6">Catalyzes the conversion of 7,8-dihydroneopterin to 6-hydroxymethyl-7,8-dihydropterin.</text>
</comment>
<comment type="caution">
    <text evidence="8">The sequence shown here is derived from an EMBL/GenBank/DDBJ whole genome shotgun (WGS) entry which is preliminary data.</text>
</comment>
<dbReference type="InterPro" id="IPR043133">
    <property type="entry name" value="GTP-CH-I_C/QueF"/>
</dbReference>
<dbReference type="EMBL" id="MLBF01000046">
    <property type="protein sequence ID" value="OLN28153.1"/>
    <property type="molecule type" value="Genomic_DNA"/>
</dbReference>
<dbReference type="Pfam" id="PF02152">
    <property type="entry name" value="FolB"/>
    <property type="match status" value="1"/>
</dbReference>
<keyword evidence="5 6" id="KW-0456">Lyase</keyword>
<dbReference type="GO" id="GO:0046656">
    <property type="term" value="P:folic acid biosynthetic process"/>
    <property type="evidence" value="ECO:0007669"/>
    <property type="project" value="UniProtKB-UniRule"/>
</dbReference>
<dbReference type="NCBIfam" id="TIGR00526">
    <property type="entry name" value="folB_dom"/>
    <property type="match status" value="1"/>
</dbReference>
<dbReference type="InterPro" id="IPR006157">
    <property type="entry name" value="FolB_dom"/>
</dbReference>
<dbReference type="SMART" id="SM00905">
    <property type="entry name" value="FolB"/>
    <property type="match status" value="1"/>
</dbReference>
<feature type="domain" description="Dihydroneopterin aldolase/epimerase" evidence="7">
    <location>
        <begin position="7"/>
        <end position="119"/>
    </location>
</feature>
<gene>
    <name evidence="8" type="ORF">DSOL_4184</name>
</gene>
<dbReference type="Proteomes" id="UP000186102">
    <property type="component" value="Unassembled WGS sequence"/>
</dbReference>
<evidence type="ECO:0000256" key="1">
    <source>
        <dbReference type="ARBA" id="ARBA00001353"/>
    </source>
</evidence>
<sequence length="125" mass="14153">MSGHDVIHLRGLEFYAYHGVMPEEQVLGQKFLIDMDLFCDLRLAGSSDQVGDTIHYGEVYQVIEACVISDRHQLIERLAEDIAQRVIGQFSCTSVRVEVHKPQAPIPGIFRDVSVEIWREAGERA</sequence>
<evidence type="ECO:0000259" key="7">
    <source>
        <dbReference type="SMART" id="SM00905"/>
    </source>
</evidence>
<dbReference type="AlphaFoldDB" id="A0A1Q8QLF4"/>
<dbReference type="UniPathway" id="UPA00077">
    <property type="reaction ID" value="UER00154"/>
</dbReference>
<proteinExistence type="inferred from homology"/>
<dbReference type="GO" id="GO:0005737">
    <property type="term" value="C:cytoplasm"/>
    <property type="evidence" value="ECO:0007669"/>
    <property type="project" value="TreeGrafter"/>
</dbReference>
<evidence type="ECO:0000256" key="3">
    <source>
        <dbReference type="ARBA" id="ARBA00005708"/>
    </source>
</evidence>
<dbReference type="CDD" id="cd00534">
    <property type="entry name" value="DHNA_DHNTPE"/>
    <property type="match status" value="1"/>
</dbReference>
<dbReference type="GO" id="GO:0046654">
    <property type="term" value="P:tetrahydrofolate biosynthetic process"/>
    <property type="evidence" value="ECO:0007669"/>
    <property type="project" value="UniProtKB-UniRule"/>
</dbReference>
<evidence type="ECO:0000313" key="8">
    <source>
        <dbReference type="EMBL" id="OLN28153.1"/>
    </source>
</evidence>